<evidence type="ECO:0000256" key="1">
    <source>
        <dbReference type="ARBA" id="ARBA00022741"/>
    </source>
</evidence>
<dbReference type="Gene3D" id="3.30.200.20">
    <property type="entry name" value="Phosphorylase Kinase, domain 1"/>
    <property type="match status" value="1"/>
</dbReference>
<reference evidence="6 7" key="1">
    <citation type="journal article" date="2024" name="Nat. Commun.">
        <title>Phylogenomics reveals the evolutionary origins of lichenization in chlorophyte algae.</title>
        <authorList>
            <person name="Puginier C."/>
            <person name="Libourel C."/>
            <person name="Otte J."/>
            <person name="Skaloud P."/>
            <person name="Haon M."/>
            <person name="Grisel S."/>
            <person name="Petersen M."/>
            <person name="Berrin J.G."/>
            <person name="Delaux P.M."/>
            <person name="Dal Grande F."/>
            <person name="Keller J."/>
        </authorList>
    </citation>
    <scope>NUCLEOTIDE SEQUENCE [LARGE SCALE GENOMIC DNA]</scope>
    <source>
        <strain evidence="6 7">SAG 2523</strain>
    </source>
</reference>
<dbReference type="InterPro" id="IPR017441">
    <property type="entry name" value="Protein_kinase_ATP_BS"/>
</dbReference>
<keyword evidence="7" id="KW-1185">Reference proteome</keyword>
<accession>A0AAW1T212</accession>
<feature type="compositionally biased region" description="Low complexity" evidence="4">
    <location>
        <begin position="47"/>
        <end position="62"/>
    </location>
</feature>
<gene>
    <name evidence="6" type="ORF">WJX84_006255</name>
</gene>
<feature type="binding site" evidence="3">
    <location>
        <position position="194"/>
    </location>
    <ligand>
        <name>ATP</name>
        <dbReference type="ChEBI" id="CHEBI:30616"/>
    </ligand>
</feature>
<dbReference type="InterPro" id="IPR011009">
    <property type="entry name" value="Kinase-like_dom_sf"/>
</dbReference>
<dbReference type="EMBL" id="JALJOV010000566">
    <property type="protein sequence ID" value="KAK9862712.1"/>
    <property type="molecule type" value="Genomic_DNA"/>
</dbReference>
<proteinExistence type="predicted"/>
<dbReference type="GO" id="GO:0005524">
    <property type="term" value="F:ATP binding"/>
    <property type="evidence" value="ECO:0007669"/>
    <property type="project" value="UniProtKB-UniRule"/>
</dbReference>
<dbReference type="PROSITE" id="PS00107">
    <property type="entry name" value="PROTEIN_KINASE_ATP"/>
    <property type="match status" value="1"/>
</dbReference>
<dbReference type="InterPro" id="IPR001245">
    <property type="entry name" value="Ser-Thr/Tyr_kinase_cat_dom"/>
</dbReference>
<dbReference type="PANTHER" id="PTHR24418">
    <property type="entry name" value="TYROSINE-PROTEIN KINASE"/>
    <property type="match status" value="1"/>
</dbReference>
<evidence type="ECO:0000256" key="4">
    <source>
        <dbReference type="SAM" id="MobiDB-lite"/>
    </source>
</evidence>
<evidence type="ECO:0000313" key="6">
    <source>
        <dbReference type="EMBL" id="KAK9862712.1"/>
    </source>
</evidence>
<dbReference type="InterPro" id="IPR000719">
    <property type="entry name" value="Prot_kinase_dom"/>
</dbReference>
<keyword evidence="2 3" id="KW-0067">ATP-binding</keyword>
<evidence type="ECO:0000256" key="3">
    <source>
        <dbReference type="PROSITE-ProRule" id="PRU10141"/>
    </source>
</evidence>
<dbReference type="AlphaFoldDB" id="A0AAW1T212"/>
<evidence type="ECO:0000256" key="2">
    <source>
        <dbReference type="ARBA" id="ARBA00022840"/>
    </source>
</evidence>
<dbReference type="Proteomes" id="UP001485043">
    <property type="component" value="Unassembled WGS sequence"/>
</dbReference>
<comment type="caution">
    <text evidence="6">The sequence shown here is derived from an EMBL/GenBank/DDBJ whole genome shotgun (WGS) entry which is preliminary data.</text>
</comment>
<dbReference type="GO" id="GO:0004672">
    <property type="term" value="F:protein kinase activity"/>
    <property type="evidence" value="ECO:0007669"/>
    <property type="project" value="InterPro"/>
</dbReference>
<sequence>MSSAKGLAAAQTLPFEQGPRMCSKEDSSPDNEASGPGVCGSDPHKPSLASKSASADTSSSLSEIQPGNARLDCTASTSSRDSAITDPSRDTNTEHGFAAGWNGVRSIAMRLMGWNWRHEEEEEEEREEPEEESENSYQLLQKMLTDLQDQSWLISQEQLTVCLNPDGSDQRLGRGSFGTVYKGVMNKSVPVAIKAINHPTLQNKMNFVKEMATLMNLRHQNVCCWRMLL</sequence>
<organism evidence="6 7">
    <name type="scientific">Apatococcus fuscideae</name>
    <dbReference type="NCBI Taxonomy" id="2026836"/>
    <lineage>
        <taxon>Eukaryota</taxon>
        <taxon>Viridiplantae</taxon>
        <taxon>Chlorophyta</taxon>
        <taxon>core chlorophytes</taxon>
        <taxon>Trebouxiophyceae</taxon>
        <taxon>Chlorellales</taxon>
        <taxon>Chlorellaceae</taxon>
        <taxon>Apatococcus</taxon>
    </lineage>
</organism>
<feature type="domain" description="Protein kinase" evidence="5">
    <location>
        <begin position="166"/>
        <end position="229"/>
    </location>
</feature>
<keyword evidence="1 3" id="KW-0547">Nucleotide-binding</keyword>
<evidence type="ECO:0000313" key="7">
    <source>
        <dbReference type="Proteomes" id="UP001485043"/>
    </source>
</evidence>
<feature type="region of interest" description="Disordered" evidence="4">
    <location>
        <begin position="1"/>
        <end position="97"/>
    </location>
</feature>
<dbReference type="Pfam" id="PF07714">
    <property type="entry name" value="PK_Tyr_Ser-Thr"/>
    <property type="match status" value="1"/>
</dbReference>
<protein>
    <recommendedName>
        <fullName evidence="5">Protein kinase domain-containing protein</fullName>
    </recommendedName>
</protein>
<dbReference type="PROSITE" id="PS50011">
    <property type="entry name" value="PROTEIN_KINASE_DOM"/>
    <property type="match status" value="1"/>
</dbReference>
<dbReference type="InterPro" id="IPR050198">
    <property type="entry name" value="Non-receptor_tyrosine_kinases"/>
</dbReference>
<name>A0AAW1T212_9CHLO</name>
<evidence type="ECO:0000259" key="5">
    <source>
        <dbReference type="PROSITE" id="PS50011"/>
    </source>
</evidence>
<dbReference type="SUPFAM" id="SSF56112">
    <property type="entry name" value="Protein kinase-like (PK-like)"/>
    <property type="match status" value="1"/>
</dbReference>